<dbReference type="Proteomes" id="UP001317259">
    <property type="component" value="Unassembled WGS sequence"/>
</dbReference>
<evidence type="ECO:0000256" key="3">
    <source>
        <dbReference type="SAM" id="MobiDB-lite"/>
    </source>
</evidence>
<reference evidence="4 5" key="1">
    <citation type="submission" date="2022-04" db="EMBL/GenBank/DDBJ databases">
        <title>Genome draft of Actinomadura sp. ATCC 31491.</title>
        <authorList>
            <person name="Shi X."/>
            <person name="Du Y."/>
        </authorList>
    </citation>
    <scope>NUCLEOTIDE SEQUENCE [LARGE SCALE GENOMIC DNA]</scope>
    <source>
        <strain evidence="4 5">ATCC 31491</strain>
    </source>
</reference>
<dbReference type="EC" id="2.1.1.171" evidence="4"/>
<dbReference type="CDD" id="cd02440">
    <property type="entry name" value="AdoMet_MTases"/>
    <property type="match status" value="1"/>
</dbReference>
<evidence type="ECO:0000256" key="1">
    <source>
        <dbReference type="ARBA" id="ARBA00022603"/>
    </source>
</evidence>
<comment type="caution">
    <text evidence="4">The sequence shown here is derived from an EMBL/GenBank/DDBJ whole genome shotgun (WGS) entry which is preliminary data.</text>
</comment>
<dbReference type="PIRSF" id="PIRSF004553">
    <property type="entry name" value="CHP00095"/>
    <property type="match status" value="1"/>
</dbReference>
<gene>
    <name evidence="4" type="primary">rsmD</name>
    <name evidence="4" type="ORF">MF672_002690</name>
</gene>
<name>A0ABT0FK78_9ACTN</name>
<dbReference type="SUPFAM" id="SSF53335">
    <property type="entry name" value="S-adenosyl-L-methionine-dependent methyltransferases"/>
    <property type="match status" value="1"/>
</dbReference>
<protein>
    <submittedName>
        <fullName evidence="4">16S rRNA (Guanine(966)-N(2))-methyltransferase RsmD</fullName>
        <ecNumber evidence="4">2.1.1.171</ecNumber>
    </submittedName>
</protein>
<keyword evidence="2 4" id="KW-0808">Transferase</keyword>
<dbReference type="NCBIfam" id="TIGR00095">
    <property type="entry name" value="16S rRNA (guanine(966)-N(2))-methyltransferase RsmD"/>
    <property type="match status" value="1"/>
</dbReference>
<dbReference type="InterPro" id="IPR004398">
    <property type="entry name" value="RNA_MeTrfase_RsmD"/>
</dbReference>
<accession>A0ABT0FK78</accession>
<dbReference type="Gene3D" id="3.40.50.150">
    <property type="entry name" value="Vaccinia Virus protein VP39"/>
    <property type="match status" value="1"/>
</dbReference>
<dbReference type="PANTHER" id="PTHR43542">
    <property type="entry name" value="METHYLTRANSFERASE"/>
    <property type="match status" value="1"/>
</dbReference>
<organism evidence="4 5">
    <name type="scientific">Actinomadura luzonensis</name>
    <dbReference type="NCBI Taxonomy" id="2805427"/>
    <lineage>
        <taxon>Bacteria</taxon>
        <taxon>Bacillati</taxon>
        <taxon>Actinomycetota</taxon>
        <taxon>Actinomycetes</taxon>
        <taxon>Streptosporangiales</taxon>
        <taxon>Thermomonosporaceae</taxon>
        <taxon>Actinomadura</taxon>
    </lineage>
</organism>
<keyword evidence="1 4" id="KW-0489">Methyltransferase</keyword>
<dbReference type="Pfam" id="PF03602">
    <property type="entry name" value="Cons_hypoth95"/>
    <property type="match status" value="1"/>
</dbReference>
<dbReference type="InterPro" id="IPR029063">
    <property type="entry name" value="SAM-dependent_MTases_sf"/>
</dbReference>
<dbReference type="RefSeq" id="WP_242379228.1">
    <property type="nucleotide sequence ID" value="NZ_JAKRKC020000001.1"/>
</dbReference>
<evidence type="ECO:0000256" key="2">
    <source>
        <dbReference type="ARBA" id="ARBA00022679"/>
    </source>
</evidence>
<feature type="region of interest" description="Disordered" evidence="3">
    <location>
        <begin position="1"/>
        <end position="27"/>
    </location>
</feature>
<dbReference type="InterPro" id="IPR002052">
    <property type="entry name" value="DNA_methylase_N6_adenine_CS"/>
</dbReference>
<evidence type="ECO:0000313" key="4">
    <source>
        <dbReference type="EMBL" id="MCK2212710.1"/>
    </source>
</evidence>
<sequence>MTRIIAGSAGGRRLAVPPGRGTRPTSDRAREGIFLTIASLYGLEEVRFLDLYAGSGAIGLEALSRGAAEAVLVESDPKAVRTIKDNVRSLGLAGARVVADKAERLLAGPPEGGPFDVVFADPPYAVPDAGVTAVLELLRDNGWLVDEGLVAFERESRGKSLVWPGGYVEERVRRYGEASVWYGRAAGNP</sequence>
<dbReference type="PROSITE" id="PS00092">
    <property type="entry name" value="N6_MTASE"/>
    <property type="match status" value="1"/>
</dbReference>
<keyword evidence="5" id="KW-1185">Reference proteome</keyword>
<evidence type="ECO:0000313" key="5">
    <source>
        <dbReference type="Proteomes" id="UP001317259"/>
    </source>
</evidence>
<proteinExistence type="predicted"/>
<dbReference type="EMBL" id="JAKRKC020000001">
    <property type="protein sequence ID" value="MCK2212710.1"/>
    <property type="molecule type" value="Genomic_DNA"/>
</dbReference>
<dbReference type="PANTHER" id="PTHR43542:SF1">
    <property type="entry name" value="METHYLTRANSFERASE"/>
    <property type="match status" value="1"/>
</dbReference>
<dbReference type="GO" id="GO:0052913">
    <property type="term" value="F:16S rRNA (guanine(966)-N(2))-methyltransferase activity"/>
    <property type="evidence" value="ECO:0007669"/>
    <property type="project" value="UniProtKB-EC"/>
</dbReference>